<dbReference type="InterPro" id="IPR013813">
    <property type="entry name" value="Endoribo_LPSP/chorism_mut-like"/>
</dbReference>
<gene>
    <name evidence="2" type="ORF">GCM10022223_34340</name>
</gene>
<comment type="caution">
    <text evidence="2">The sequence shown here is derived from an EMBL/GenBank/DDBJ whole genome shotgun (WGS) entry which is preliminary data.</text>
</comment>
<reference evidence="3" key="1">
    <citation type="journal article" date="2019" name="Int. J. Syst. Evol. Microbiol.">
        <title>The Global Catalogue of Microorganisms (GCM) 10K type strain sequencing project: providing services to taxonomists for standard genome sequencing and annotation.</title>
        <authorList>
            <consortium name="The Broad Institute Genomics Platform"/>
            <consortium name="The Broad Institute Genome Sequencing Center for Infectious Disease"/>
            <person name="Wu L."/>
            <person name="Ma J."/>
        </authorList>
    </citation>
    <scope>NUCLEOTIDE SEQUENCE [LARGE SCALE GENOMIC DNA]</scope>
    <source>
        <strain evidence="3">JCM 16902</strain>
    </source>
</reference>
<proteinExistence type="predicted"/>
<evidence type="ECO:0000313" key="3">
    <source>
        <dbReference type="Proteomes" id="UP001501074"/>
    </source>
</evidence>
<dbReference type="Proteomes" id="UP001501074">
    <property type="component" value="Unassembled WGS sequence"/>
</dbReference>
<feature type="region of interest" description="Disordered" evidence="1">
    <location>
        <begin position="1"/>
        <end position="20"/>
    </location>
</feature>
<dbReference type="CDD" id="cd02199">
    <property type="entry name" value="YjgF_YER057c_UK114_like_1"/>
    <property type="match status" value="1"/>
</dbReference>
<name>A0ABP6ZNE4_9ACTN</name>
<accession>A0ABP6ZNE4</accession>
<dbReference type="SUPFAM" id="SSF55298">
    <property type="entry name" value="YjgF-like"/>
    <property type="match status" value="1"/>
</dbReference>
<dbReference type="PANTHER" id="PTHR43760">
    <property type="entry name" value="ENDORIBONUCLEASE-RELATED"/>
    <property type="match status" value="1"/>
</dbReference>
<organism evidence="2 3">
    <name type="scientific">Kineosporia mesophila</name>
    <dbReference type="NCBI Taxonomy" id="566012"/>
    <lineage>
        <taxon>Bacteria</taxon>
        <taxon>Bacillati</taxon>
        <taxon>Actinomycetota</taxon>
        <taxon>Actinomycetes</taxon>
        <taxon>Kineosporiales</taxon>
        <taxon>Kineosporiaceae</taxon>
        <taxon>Kineosporia</taxon>
    </lineage>
</organism>
<dbReference type="Pfam" id="PF01042">
    <property type="entry name" value="Ribonuc_L-PSP"/>
    <property type="match status" value="1"/>
</dbReference>
<keyword evidence="3" id="KW-1185">Reference proteome</keyword>
<dbReference type="PANTHER" id="PTHR43760:SF1">
    <property type="entry name" value="ENDORIBONUCLEASE L-PSP_CHORISMATE MUTASE-LIKE DOMAIN-CONTAINING PROTEIN"/>
    <property type="match status" value="1"/>
</dbReference>
<dbReference type="EMBL" id="BAAAZO010000005">
    <property type="protein sequence ID" value="GAA3615200.1"/>
    <property type="molecule type" value="Genomic_DNA"/>
</dbReference>
<protein>
    <submittedName>
        <fullName evidence="2">RidA family protein</fullName>
    </submittedName>
</protein>
<dbReference type="InterPro" id="IPR035959">
    <property type="entry name" value="RutC-like_sf"/>
</dbReference>
<dbReference type="InterPro" id="IPR006175">
    <property type="entry name" value="YjgF/YER057c/UK114"/>
</dbReference>
<dbReference type="RefSeq" id="WP_231489339.1">
    <property type="nucleotide sequence ID" value="NZ_BAAAZO010000005.1"/>
</dbReference>
<evidence type="ECO:0000256" key="1">
    <source>
        <dbReference type="SAM" id="MobiDB-lite"/>
    </source>
</evidence>
<sequence>MTGASDPVPGSADPVRPQGRYRPAALSGDLVISAGMTPREGGTLLATGTLGVDVDVEQGAELAGVCVRRAVSAMRAALPPGGRLTEIAEMLVFVRGAADFTQHSKVADGASDTLDDLLEGCLPARTAVGVLSLPGGAPVEVRLMGRWDTGPGTGER</sequence>
<dbReference type="Gene3D" id="3.30.1330.40">
    <property type="entry name" value="RutC-like"/>
    <property type="match status" value="1"/>
</dbReference>
<evidence type="ECO:0000313" key="2">
    <source>
        <dbReference type="EMBL" id="GAA3615200.1"/>
    </source>
</evidence>